<dbReference type="Proteomes" id="UP000238479">
    <property type="component" value="Chromosome 5"/>
</dbReference>
<organism evidence="1 2">
    <name type="scientific">Rosa chinensis</name>
    <name type="common">China rose</name>
    <dbReference type="NCBI Taxonomy" id="74649"/>
    <lineage>
        <taxon>Eukaryota</taxon>
        <taxon>Viridiplantae</taxon>
        <taxon>Streptophyta</taxon>
        <taxon>Embryophyta</taxon>
        <taxon>Tracheophyta</taxon>
        <taxon>Spermatophyta</taxon>
        <taxon>Magnoliopsida</taxon>
        <taxon>eudicotyledons</taxon>
        <taxon>Gunneridae</taxon>
        <taxon>Pentapetalae</taxon>
        <taxon>rosids</taxon>
        <taxon>fabids</taxon>
        <taxon>Rosales</taxon>
        <taxon>Rosaceae</taxon>
        <taxon>Rosoideae</taxon>
        <taxon>Rosoideae incertae sedis</taxon>
        <taxon>Rosa</taxon>
    </lineage>
</organism>
<evidence type="ECO:0000313" key="2">
    <source>
        <dbReference type="Proteomes" id="UP000238479"/>
    </source>
</evidence>
<dbReference type="AlphaFoldDB" id="A0A2P6Q8V2"/>
<evidence type="ECO:0000313" key="1">
    <source>
        <dbReference type="EMBL" id="PRQ30587.1"/>
    </source>
</evidence>
<dbReference type="Gramene" id="PRQ30587">
    <property type="protein sequence ID" value="PRQ30587"/>
    <property type="gene ID" value="RchiOBHm_Chr5g0026281"/>
</dbReference>
<proteinExistence type="predicted"/>
<reference evidence="1 2" key="1">
    <citation type="journal article" date="2018" name="Nat. Genet.">
        <title>The Rosa genome provides new insights in the design of modern roses.</title>
        <authorList>
            <person name="Bendahmane M."/>
        </authorList>
    </citation>
    <scope>NUCLEOTIDE SEQUENCE [LARGE SCALE GENOMIC DNA]</scope>
    <source>
        <strain evidence="2">cv. Old Blush</strain>
    </source>
</reference>
<accession>A0A2P6Q8V2</accession>
<keyword evidence="2" id="KW-1185">Reference proteome</keyword>
<sequence length="50" mass="5937">MMITWRKIGCFNETSNFSTFQQLVVKHGLKHPMLLQAIFIEINNYVHPIF</sequence>
<protein>
    <submittedName>
        <fullName evidence="1">Uncharacterized protein</fullName>
    </submittedName>
</protein>
<comment type="caution">
    <text evidence="1">The sequence shown here is derived from an EMBL/GenBank/DDBJ whole genome shotgun (WGS) entry which is preliminary data.</text>
</comment>
<name>A0A2P6Q8V2_ROSCH</name>
<dbReference type="EMBL" id="PDCK01000043">
    <property type="protein sequence ID" value="PRQ30587.1"/>
    <property type="molecule type" value="Genomic_DNA"/>
</dbReference>
<gene>
    <name evidence="1" type="ORF">RchiOBHm_Chr5g0026281</name>
</gene>